<sequence length="116" mass="13584">MELMFVSWFFGLNVNWVKESPLFTTNGKDKMGLKVYLADPANYEHLGSIMDEDMSMIVEWGEVWSTKKSIMHVNGKYGAPNWEDPIILVNMMYPYRKWLEDGWELLITLKGKEQEA</sequence>
<evidence type="ECO:0000313" key="1">
    <source>
        <dbReference type="EMBL" id="KIO10315.1"/>
    </source>
</evidence>
<reference evidence="1 2" key="1">
    <citation type="submission" date="2014-04" db="EMBL/GenBank/DDBJ databases">
        <authorList>
            <consortium name="DOE Joint Genome Institute"/>
            <person name="Kuo A."/>
            <person name="Kohler A."/>
            <person name="Costa M.D."/>
            <person name="Nagy L.G."/>
            <person name="Floudas D."/>
            <person name="Copeland A."/>
            <person name="Barry K.W."/>
            <person name="Cichocki N."/>
            <person name="Veneault-Fourrey C."/>
            <person name="LaButti K."/>
            <person name="Lindquist E.A."/>
            <person name="Lipzen A."/>
            <person name="Lundell T."/>
            <person name="Morin E."/>
            <person name="Murat C."/>
            <person name="Sun H."/>
            <person name="Tunlid A."/>
            <person name="Henrissat B."/>
            <person name="Grigoriev I.V."/>
            <person name="Hibbett D.S."/>
            <person name="Martin F."/>
            <person name="Nordberg H.P."/>
            <person name="Cantor M.N."/>
            <person name="Hua S.X."/>
        </authorList>
    </citation>
    <scope>NUCLEOTIDE SEQUENCE [LARGE SCALE GENOMIC DNA]</scope>
    <source>
        <strain evidence="1 2">Marx 270</strain>
    </source>
</reference>
<dbReference type="EMBL" id="KN831952">
    <property type="protein sequence ID" value="KIO10315.1"/>
    <property type="molecule type" value="Genomic_DNA"/>
</dbReference>
<dbReference type="AlphaFoldDB" id="A0A0C3P9T5"/>
<name>A0A0C3P9T5_PISTI</name>
<proteinExistence type="predicted"/>
<dbReference type="OrthoDB" id="2706776at2759"/>
<protein>
    <submittedName>
        <fullName evidence="1">Uncharacterized protein</fullName>
    </submittedName>
</protein>
<dbReference type="InParanoid" id="A0A0C3P9T5"/>
<reference evidence="2" key="2">
    <citation type="submission" date="2015-01" db="EMBL/GenBank/DDBJ databases">
        <title>Evolutionary Origins and Diversification of the Mycorrhizal Mutualists.</title>
        <authorList>
            <consortium name="DOE Joint Genome Institute"/>
            <consortium name="Mycorrhizal Genomics Consortium"/>
            <person name="Kohler A."/>
            <person name="Kuo A."/>
            <person name="Nagy L.G."/>
            <person name="Floudas D."/>
            <person name="Copeland A."/>
            <person name="Barry K.W."/>
            <person name="Cichocki N."/>
            <person name="Veneault-Fourrey C."/>
            <person name="LaButti K."/>
            <person name="Lindquist E.A."/>
            <person name="Lipzen A."/>
            <person name="Lundell T."/>
            <person name="Morin E."/>
            <person name="Murat C."/>
            <person name="Riley R."/>
            <person name="Ohm R."/>
            <person name="Sun H."/>
            <person name="Tunlid A."/>
            <person name="Henrissat B."/>
            <person name="Grigoriev I.V."/>
            <person name="Hibbett D.S."/>
            <person name="Martin F."/>
        </authorList>
    </citation>
    <scope>NUCLEOTIDE SEQUENCE [LARGE SCALE GENOMIC DNA]</scope>
    <source>
        <strain evidence="2">Marx 270</strain>
    </source>
</reference>
<accession>A0A0C3P9T5</accession>
<dbReference type="Proteomes" id="UP000054217">
    <property type="component" value="Unassembled WGS sequence"/>
</dbReference>
<gene>
    <name evidence="1" type="ORF">M404DRAFT_21285</name>
</gene>
<organism evidence="1 2">
    <name type="scientific">Pisolithus tinctorius Marx 270</name>
    <dbReference type="NCBI Taxonomy" id="870435"/>
    <lineage>
        <taxon>Eukaryota</taxon>
        <taxon>Fungi</taxon>
        <taxon>Dikarya</taxon>
        <taxon>Basidiomycota</taxon>
        <taxon>Agaricomycotina</taxon>
        <taxon>Agaricomycetes</taxon>
        <taxon>Agaricomycetidae</taxon>
        <taxon>Boletales</taxon>
        <taxon>Sclerodermatineae</taxon>
        <taxon>Pisolithaceae</taxon>
        <taxon>Pisolithus</taxon>
    </lineage>
</organism>
<evidence type="ECO:0000313" key="2">
    <source>
        <dbReference type="Proteomes" id="UP000054217"/>
    </source>
</evidence>
<keyword evidence="2" id="KW-1185">Reference proteome</keyword>
<dbReference type="HOGENOM" id="CLU_2097831_0_0_1"/>